<evidence type="ECO:0000259" key="1">
    <source>
        <dbReference type="Pfam" id="PF06230"/>
    </source>
</evidence>
<dbReference type="InterPro" id="IPR041255">
    <property type="entry name" value="LpxI_N"/>
</dbReference>
<name>A0A5C4LD43_9HYPH</name>
<evidence type="ECO:0000313" key="4">
    <source>
        <dbReference type="Proteomes" id="UP000305267"/>
    </source>
</evidence>
<keyword evidence="4" id="KW-1185">Reference proteome</keyword>
<feature type="domain" description="LpxI N-terminal" evidence="2">
    <location>
        <begin position="14"/>
        <end position="142"/>
    </location>
</feature>
<dbReference type="Proteomes" id="UP000305267">
    <property type="component" value="Unassembled WGS sequence"/>
</dbReference>
<dbReference type="InterPro" id="IPR010415">
    <property type="entry name" value="LpxI_C"/>
</dbReference>
<comment type="caution">
    <text evidence="3">The sequence shown here is derived from an EMBL/GenBank/DDBJ whole genome shotgun (WGS) entry which is preliminary data.</text>
</comment>
<dbReference type="EMBL" id="VDDA01000017">
    <property type="protein sequence ID" value="TNC09423.1"/>
    <property type="molecule type" value="Genomic_DNA"/>
</dbReference>
<gene>
    <name evidence="3" type="ORF">FF100_26675</name>
</gene>
<accession>A0A5C4LD43</accession>
<dbReference type="PANTHER" id="PTHR39962:SF1">
    <property type="entry name" value="LPXI FAMILY PROTEIN"/>
    <property type="match status" value="1"/>
</dbReference>
<dbReference type="Gene3D" id="3.40.140.80">
    <property type="match status" value="1"/>
</dbReference>
<dbReference type="RefSeq" id="WP_139038793.1">
    <property type="nucleotide sequence ID" value="NZ_VDDA01000017.1"/>
</dbReference>
<dbReference type="OrthoDB" id="9789836at2"/>
<dbReference type="PANTHER" id="PTHR39962">
    <property type="entry name" value="BLL4848 PROTEIN"/>
    <property type="match status" value="1"/>
</dbReference>
<dbReference type="InterPro" id="IPR053174">
    <property type="entry name" value="LpxI"/>
</dbReference>
<dbReference type="InterPro" id="IPR043167">
    <property type="entry name" value="LpxI_C_sf"/>
</dbReference>
<dbReference type="Pfam" id="PF06230">
    <property type="entry name" value="LpxI_C"/>
    <property type="match status" value="1"/>
</dbReference>
<proteinExistence type="predicted"/>
<dbReference type="AlphaFoldDB" id="A0A5C4LD43"/>
<protein>
    <submittedName>
        <fullName evidence="3">LpxI family protein</fullName>
    </submittedName>
</protein>
<feature type="domain" description="LpxI C-terminal" evidence="1">
    <location>
        <begin position="145"/>
        <end position="282"/>
    </location>
</feature>
<dbReference type="Pfam" id="PF17930">
    <property type="entry name" value="LpxI_N"/>
    <property type="match status" value="1"/>
</dbReference>
<sequence>MTEPARAETSRGPVAIVAGAGRLPLLIAASLDRAGRACRVLAIRGFADPATRRRADATVDLLDVRGALDTLSAWAPDGVTLAGAVARPSPAALFNTMAAYRNRDALRSLASGGDDHLLRGVLALLEEHGLQVLGVRDLAPNLMAPAGRLGALGPDEATEASVEAGRTLLASLSPHDVGQAAVVASRRVLAVEGPEGTDRMLARARALARRPLGLGRPPAGMVLVKRAKDGQDLRVDLPAIGPRTVKRAAEAGCVGIAVGSGDTLVLDRQETVALADRLGLFLLGLPPDSLPPDSLPPDPEPTR</sequence>
<reference evidence="3 4" key="1">
    <citation type="submission" date="2019-06" db="EMBL/GenBank/DDBJ databases">
        <title>Genome of Methylobacterium sp. 17Sr1-39.</title>
        <authorList>
            <person name="Seo T."/>
        </authorList>
    </citation>
    <scope>NUCLEOTIDE SEQUENCE [LARGE SCALE GENOMIC DNA]</scope>
    <source>
        <strain evidence="3 4">17Sr1-39</strain>
    </source>
</reference>
<evidence type="ECO:0000313" key="3">
    <source>
        <dbReference type="EMBL" id="TNC09423.1"/>
    </source>
</evidence>
<evidence type="ECO:0000259" key="2">
    <source>
        <dbReference type="Pfam" id="PF17930"/>
    </source>
</evidence>
<dbReference type="Gene3D" id="3.40.50.20">
    <property type="match status" value="1"/>
</dbReference>
<organism evidence="3 4">
    <name type="scientific">Methylobacterium terricola</name>
    <dbReference type="NCBI Taxonomy" id="2583531"/>
    <lineage>
        <taxon>Bacteria</taxon>
        <taxon>Pseudomonadati</taxon>
        <taxon>Pseudomonadota</taxon>
        <taxon>Alphaproteobacteria</taxon>
        <taxon>Hyphomicrobiales</taxon>
        <taxon>Methylobacteriaceae</taxon>
        <taxon>Methylobacterium</taxon>
    </lineage>
</organism>